<dbReference type="GO" id="GO:0006508">
    <property type="term" value="P:proteolysis"/>
    <property type="evidence" value="ECO:0007669"/>
    <property type="project" value="UniProtKB-KW"/>
</dbReference>
<accession>A0A6M3XSQ4</accession>
<reference evidence="6" key="1">
    <citation type="submission" date="2020-03" db="EMBL/GenBank/DDBJ databases">
        <title>The deep terrestrial virosphere.</title>
        <authorList>
            <person name="Holmfeldt K."/>
            <person name="Nilsson E."/>
            <person name="Simone D."/>
            <person name="Lopez-Fernandez M."/>
            <person name="Wu X."/>
            <person name="de Brujin I."/>
            <person name="Lundin D."/>
            <person name="Andersson A."/>
            <person name="Bertilsson S."/>
            <person name="Dopson M."/>
        </authorList>
    </citation>
    <scope>NUCLEOTIDE SEQUENCE</scope>
    <source>
        <strain evidence="6">TM448B01915</strain>
    </source>
</reference>
<evidence type="ECO:0000256" key="2">
    <source>
        <dbReference type="ARBA" id="ARBA00022670"/>
    </source>
</evidence>
<evidence type="ECO:0000256" key="3">
    <source>
        <dbReference type="ARBA" id="ARBA00022801"/>
    </source>
</evidence>
<dbReference type="AlphaFoldDB" id="A0A6M3XSQ4"/>
<keyword evidence="2 6" id="KW-0645">Protease</keyword>
<dbReference type="InterPro" id="IPR037205">
    <property type="entry name" value="ChaB_sf"/>
</dbReference>
<gene>
    <name evidence="6" type="ORF">TM448B01915_0003</name>
</gene>
<dbReference type="EMBL" id="MT144842">
    <property type="protein sequence ID" value="QJI00298.1"/>
    <property type="molecule type" value="Genomic_DNA"/>
</dbReference>
<protein>
    <submittedName>
        <fullName evidence="6">Putative prohead protease</fullName>
    </submittedName>
</protein>
<evidence type="ECO:0000313" key="6">
    <source>
        <dbReference type="EMBL" id="QJI00298.1"/>
    </source>
</evidence>
<name>A0A6M3XSQ4_9ZZZZ</name>
<evidence type="ECO:0000256" key="4">
    <source>
        <dbReference type="SAM" id="MobiDB-lite"/>
    </source>
</evidence>
<feature type="region of interest" description="Disordered" evidence="4">
    <location>
        <begin position="412"/>
        <end position="437"/>
    </location>
</feature>
<evidence type="ECO:0000256" key="1">
    <source>
        <dbReference type="ARBA" id="ARBA00022612"/>
    </source>
</evidence>
<proteinExistence type="predicted"/>
<feature type="region of interest" description="Disordered" evidence="4">
    <location>
        <begin position="364"/>
        <end position="397"/>
    </location>
</feature>
<dbReference type="Pfam" id="PF04586">
    <property type="entry name" value="Peptidase_S78"/>
    <property type="match status" value="1"/>
</dbReference>
<dbReference type="GO" id="GO:0008233">
    <property type="term" value="F:peptidase activity"/>
    <property type="evidence" value="ECO:0007669"/>
    <property type="project" value="UniProtKB-KW"/>
</dbReference>
<keyword evidence="3" id="KW-0378">Hydrolase</keyword>
<evidence type="ECO:0000259" key="5">
    <source>
        <dbReference type="Pfam" id="PF04586"/>
    </source>
</evidence>
<keyword evidence="1" id="KW-1188">Viral release from host cell</keyword>
<dbReference type="SUPFAM" id="SSF140376">
    <property type="entry name" value="ChaB-like"/>
    <property type="match status" value="1"/>
</dbReference>
<organism evidence="6">
    <name type="scientific">viral metagenome</name>
    <dbReference type="NCBI Taxonomy" id="1070528"/>
    <lineage>
        <taxon>unclassified sequences</taxon>
        <taxon>metagenomes</taxon>
        <taxon>organismal metagenomes</taxon>
    </lineage>
</organism>
<dbReference type="InterPro" id="IPR054613">
    <property type="entry name" value="Peptidase_S78_dom"/>
</dbReference>
<dbReference type="Gene3D" id="1.10.1740.70">
    <property type="entry name" value="ChaB"/>
    <property type="match status" value="1"/>
</dbReference>
<sequence length="460" mass="52415">MPYDSNSQLPEAVRNSLDGEQQTKWRKVFNSAYHTTCDGDDGCAARIAWSQVKKHARWFVGWASTEALDKQGDIVTIEAFEKTMDKYMQLGGTIIDKHSNRKIGAAVGYEFRNKDGKRGLWIEGVLFKQYKIHDEVWRKIKQGEYKGLSIGADPTEEKEICDETKCWNVIKGIELFEISVVDSPANPDAVIEDKNTLVKSESFINNSTTSDLNQMDYEDAMKQWQGKVPTGKPRPPKDWWDKCVRRAGRFATDEAAYCGALWFHGPENMRDAFGKSVYDGRLMIKECDFCRSYFEQLVAKGVSEENAYLEIEDMLEALEKITGGIELTGKEKEKKEEKKQEEQPPVPEENPLQAIMDKLGEMEQRIASLEQKQTAEPEKEPEKKPEGEKKPEEKQDIGKLVAEAVKEELKKMVQGKGADTPRPPLKKHEKGGLENVFEKTDEELAKMKWRDFLGEIKGGN</sequence>
<feature type="compositionally biased region" description="Basic and acidic residues" evidence="4">
    <location>
        <begin position="373"/>
        <end position="397"/>
    </location>
</feature>
<feature type="compositionally biased region" description="Basic and acidic residues" evidence="4">
    <location>
        <begin position="328"/>
        <end position="342"/>
    </location>
</feature>
<feature type="region of interest" description="Disordered" evidence="4">
    <location>
        <begin position="328"/>
        <end position="351"/>
    </location>
</feature>
<feature type="domain" description="Prohead serine protease" evidence="5">
    <location>
        <begin position="65"/>
        <end position="193"/>
    </location>
</feature>